<feature type="region of interest" description="Disordered" evidence="1">
    <location>
        <begin position="67"/>
        <end position="117"/>
    </location>
</feature>
<name>A0A9W4J724_9EURO</name>
<feature type="compositionally biased region" description="Gly residues" evidence="1">
    <location>
        <begin position="78"/>
        <end position="90"/>
    </location>
</feature>
<dbReference type="AlphaFoldDB" id="A0A9W4J724"/>
<comment type="caution">
    <text evidence="2">The sequence shown here is derived from an EMBL/GenBank/DDBJ whole genome shotgun (WGS) entry which is preliminary data.</text>
</comment>
<organism evidence="2 3">
    <name type="scientific">Penicillium salamii</name>
    <dbReference type="NCBI Taxonomy" id="1612424"/>
    <lineage>
        <taxon>Eukaryota</taxon>
        <taxon>Fungi</taxon>
        <taxon>Dikarya</taxon>
        <taxon>Ascomycota</taxon>
        <taxon>Pezizomycotina</taxon>
        <taxon>Eurotiomycetes</taxon>
        <taxon>Eurotiomycetidae</taxon>
        <taxon>Eurotiales</taxon>
        <taxon>Aspergillaceae</taxon>
        <taxon>Penicillium</taxon>
    </lineage>
</organism>
<evidence type="ECO:0000313" key="3">
    <source>
        <dbReference type="Proteomes" id="UP001152592"/>
    </source>
</evidence>
<gene>
    <name evidence="2" type="ORF">PSALAMII_LOCUS4918</name>
</gene>
<dbReference type="Proteomes" id="UP001152592">
    <property type="component" value="Unassembled WGS sequence"/>
</dbReference>
<proteinExistence type="predicted"/>
<reference evidence="2" key="1">
    <citation type="submission" date="2021-07" db="EMBL/GenBank/DDBJ databases">
        <authorList>
            <person name="Branca A.L. A."/>
        </authorList>
    </citation>
    <scope>NUCLEOTIDE SEQUENCE</scope>
</reference>
<sequence length="117" mass="12406">MSSAPKKGYFSNGELLETPPMTVRLSRFVESIYFFFGLYFSSLFALDSYAAAENSSFNVTHSRNKYTTRSRWGNSSSYGGGGGGGDGPGSGPRRVGRIDDFRGATDSSGPRCGGGCG</sequence>
<evidence type="ECO:0008006" key="4">
    <source>
        <dbReference type="Google" id="ProtNLM"/>
    </source>
</evidence>
<accession>A0A9W4J724</accession>
<evidence type="ECO:0000313" key="2">
    <source>
        <dbReference type="EMBL" id="CAG8373682.1"/>
    </source>
</evidence>
<evidence type="ECO:0000256" key="1">
    <source>
        <dbReference type="SAM" id="MobiDB-lite"/>
    </source>
</evidence>
<dbReference type="Pfam" id="PF10961">
    <property type="entry name" value="SelK_SelG"/>
    <property type="match status" value="1"/>
</dbReference>
<dbReference type="OrthoDB" id="6129702at2759"/>
<dbReference type="InterPro" id="IPR024491">
    <property type="entry name" value="Se_SelK/SelG"/>
</dbReference>
<protein>
    <recommendedName>
        <fullName evidence="4">Glycine-rich protein</fullName>
    </recommendedName>
</protein>
<dbReference type="EMBL" id="CAJVPD010000229">
    <property type="protein sequence ID" value="CAG8373682.1"/>
    <property type="molecule type" value="Genomic_DNA"/>
</dbReference>